<keyword evidence="8" id="KW-1185">Reference proteome</keyword>
<dbReference type="GO" id="GO:0005840">
    <property type="term" value="C:ribosome"/>
    <property type="evidence" value="ECO:0007669"/>
    <property type="project" value="UniProtKB-KW"/>
</dbReference>
<comment type="caution">
    <text evidence="7">The sequence shown here is derived from an EMBL/GenBank/DDBJ whole genome shotgun (WGS) entry which is preliminary data.</text>
</comment>
<accession>A0A1A6C649</accession>
<comment type="function">
    <text evidence="5">Forms part of the polypeptide exit tunnel.</text>
</comment>
<evidence type="ECO:0000313" key="8">
    <source>
        <dbReference type="Proteomes" id="UP000029273"/>
    </source>
</evidence>
<dbReference type="GO" id="GO:0019843">
    <property type="term" value="F:rRNA binding"/>
    <property type="evidence" value="ECO:0007669"/>
    <property type="project" value="UniProtKB-UniRule"/>
</dbReference>
<dbReference type="RefSeq" id="WP_038089299.1">
    <property type="nucleotide sequence ID" value="NZ_JQSG02000002.1"/>
</dbReference>
<dbReference type="InterPro" id="IPR013005">
    <property type="entry name" value="Ribosomal_uL4-like"/>
</dbReference>
<keyword evidence="5" id="KW-0699">rRNA-binding</keyword>
<comment type="subunit">
    <text evidence="5">Part of the 50S ribosomal subunit.</text>
</comment>
<dbReference type="HAMAP" id="MF_01328_B">
    <property type="entry name" value="Ribosomal_uL4_B"/>
    <property type="match status" value="1"/>
</dbReference>
<proteinExistence type="inferred from homology"/>
<dbReference type="STRING" id="160660.BJI67_11460"/>
<name>A0A1A6C649_9GAMM</name>
<dbReference type="GO" id="GO:0003735">
    <property type="term" value="F:structural constituent of ribosome"/>
    <property type="evidence" value="ECO:0007669"/>
    <property type="project" value="InterPro"/>
</dbReference>
<keyword evidence="3 5" id="KW-0687">Ribonucleoprotein</keyword>
<dbReference type="SUPFAM" id="SSF52166">
    <property type="entry name" value="Ribosomal protein L4"/>
    <property type="match status" value="1"/>
</dbReference>
<dbReference type="AlphaFoldDB" id="A0A1A6C649"/>
<keyword evidence="5" id="KW-0694">RNA-binding</keyword>
<keyword evidence="2 5" id="KW-0689">Ribosomal protein</keyword>
<evidence type="ECO:0000256" key="4">
    <source>
        <dbReference type="ARBA" id="ARBA00035244"/>
    </source>
</evidence>
<dbReference type="InterPro" id="IPR002136">
    <property type="entry name" value="Ribosomal_uL4"/>
</dbReference>
<dbReference type="EMBL" id="JQSG02000002">
    <property type="protein sequence ID" value="OBS10033.1"/>
    <property type="molecule type" value="Genomic_DNA"/>
</dbReference>
<dbReference type="Gene3D" id="3.40.1370.10">
    <property type="match status" value="1"/>
</dbReference>
<evidence type="ECO:0000313" key="7">
    <source>
        <dbReference type="EMBL" id="OBS10033.1"/>
    </source>
</evidence>
<dbReference type="Pfam" id="PF00573">
    <property type="entry name" value="Ribosomal_L4"/>
    <property type="match status" value="1"/>
</dbReference>
<evidence type="ECO:0000256" key="3">
    <source>
        <dbReference type="ARBA" id="ARBA00023274"/>
    </source>
</evidence>
<sequence length="201" mass="21793">MELQIQGNGSSVAVSDALFARDFNESLVHQAVVAYMAGGRAGTKAQKSRSEVRGGGIKPWRQKGSGRARAGSIRSPIWRGGARAFAAKPRSYAQKLNKKMYRAAMRSIFSELLRQGRLVLVEEFVVSEPKTKAFLAALEGVASRNALIVAAEPSEALWLSARNVPHVDVTDVAGLDPVRLVGHEQVVVDMAALKQIEEWLA</sequence>
<protein>
    <recommendedName>
        <fullName evidence="4 5">Large ribosomal subunit protein uL4</fullName>
    </recommendedName>
</protein>
<dbReference type="NCBIfam" id="TIGR03953">
    <property type="entry name" value="rplD_bact"/>
    <property type="match status" value="1"/>
</dbReference>
<dbReference type="PANTHER" id="PTHR10746:SF6">
    <property type="entry name" value="LARGE RIBOSOMAL SUBUNIT PROTEIN UL4M"/>
    <property type="match status" value="1"/>
</dbReference>
<dbReference type="PANTHER" id="PTHR10746">
    <property type="entry name" value="50S RIBOSOMAL PROTEIN L4"/>
    <property type="match status" value="1"/>
</dbReference>
<comment type="similarity">
    <text evidence="1 5">Belongs to the universal ribosomal protein uL4 family.</text>
</comment>
<dbReference type="OrthoDB" id="9803201at2"/>
<evidence type="ECO:0000256" key="2">
    <source>
        <dbReference type="ARBA" id="ARBA00022980"/>
    </source>
</evidence>
<dbReference type="GO" id="GO:1990904">
    <property type="term" value="C:ribonucleoprotein complex"/>
    <property type="evidence" value="ECO:0007669"/>
    <property type="project" value="UniProtKB-KW"/>
</dbReference>
<dbReference type="InterPro" id="IPR023574">
    <property type="entry name" value="Ribosomal_uL4_dom_sf"/>
</dbReference>
<comment type="function">
    <text evidence="5">One of the primary rRNA binding proteins, this protein initially binds near the 5'-end of the 23S rRNA. It is important during the early stages of 50S assembly. It makes multiple contacts with different domains of the 23S rRNA in the assembled 50S subunit and ribosome.</text>
</comment>
<dbReference type="GO" id="GO:0006412">
    <property type="term" value="P:translation"/>
    <property type="evidence" value="ECO:0007669"/>
    <property type="project" value="UniProtKB-UniRule"/>
</dbReference>
<evidence type="ECO:0000256" key="1">
    <source>
        <dbReference type="ARBA" id="ARBA00010528"/>
    </source>
</evidence>
<dbReference type="Proteomes" id="UP000029273">
    <property type="component" value="Unassembled WGS sequence"/>
</dbReference>
<organism evidence="7 8">
    <name type="scientific">Acidihalobacter prosperus</name>
    <dbReference type="NCBI Taxonomy" id="160660"/>
    <lineage>
        <taxon>Bacteria</taxon>
        <taxon>Pseudomonadati</taxon>
        <taxon>Pseudomonadota</taxon>
        <taxon>Gammaproteobacteria</taxon>
        <taxon>Chromatiales</taxon>
        <taxon>Ectothiorhodospiraceae</taxon>
        <taxon>Acidihalobacter</taxon>
    </lineage>
</organism>
<evidence type="ECO:0000256" key="6">
    <source>
        <dbReference type="SAM" id="MobiDB-lite"/>
    </source>
</evidence>
<evidence type="ECO:0000256" key="5">
    <source>
        <dbReference type="HAMAP-Rule" id="MF_01328"/>
    </source>
</evidence>
<gene>
    <name evidence="5" type="primary">rplD</name>
    <name evidence="7" type="ORF">Thpro_021083</name>
</gene>
<reference evidence="7 8" key="1">
    <citation type="journal article" date="2014" name="Genome Announc.">
        <title>Draft Genome Sequence of the Iron-Oxidizing, Acidophilic, and Halotolerant 'Thiobacillus prosperus' Type Strain DSM 5130.</title>
        <authorList>
            <person name="Ossandon F.J."/>
            <person name="Cardenas J.P."/>
            <person name="Corbett M."/>
            <person name="Quatrini R."/>
            <person name="Holmes D.S."/>
            <person name="Watkin E."/>
        </authorList>
    </citation>
    <scope>NUCLEOTIDE SEQUENCE [LARGE SCALE GENOMIC DNA]</scope>
    <source>
        <strain evidence="7 8">DSM 5130</strain>
    </source>
</reference>
<feature type="region of interest" description="Disordered" evidence="6">
    <location>
        <begin position="44"/>
        <end position="67"/>
    </location>
</feature>